<dbReference type="STRING" id="1089455.MOPEL_007_00550"/>
<evidence type="ECO:0000313" key="6">
    <source>
        <dbReference type="Proteomes" id="UP000004367"/>
    </source>
</evidence>
<evidence type="ECO:0000313" key="5">
    <source>
        <dbReference type="EMBL" id="GAB47239.1"/>
    </source>
</evidence>
<dbReference type="InterPro" id="IPR008628">
    <property type="entry name" value="GPP34-like"/>
</dbReference>
<reference evidence="5 6" key="1">
    <citation type="submission" date="2012-02" db="EMBL/GenBank/DDBJ databases">
        <title>Whole genome shotgun sequence of Mobilicoccus pelagius NBRC 104925.</title>
        <authorList>
            <person name="Yoshida Y."/>
            <person name="Hosoyama A."/>
            <person name="Tsuchikane K."/>
            <person name="Katsumata H."/>
            <person name="Yamazaki S."/>
            <person name="Fujita N."/>
        </authorList>
    </citation>
    <scope>NUCLEOTIDE SEQUENCE [LARGE SCALE GENOMIC DNA]</scope>
    <source>
        <strain evidence="5 6">NBRC 104925</strain>
    </source>
</reference>
<dbReference type="InterPro" id="IPR038261">
    <property type="entry name" value="GPP34-like_sf"/>
</dbReference>
<dbReference type="OrthoDB" id="4419256at2"/>
<organism evidence="5 6">
    <name type="scientific">Mobilicoccus pelagius NBRC 104925</name>
    <dbReference type="NCBI Taxonomy" id="1089455"/>
    <lineage>
        <taxon>Bacteria</taxon>
        <taxon>Bacillati</taxon>
        <taxon>Actinomycetota</taxon>
        <taxon>Actinomycetes</taxon>
        <taxon>Micrococcales</taxon>
        <taxon>Dermatophilaceae</taxon>
        <taxon>Mobilicoccus</taxon>
    </lineage>
</organism>
<dbReference type="eggNOG" id="ENOG50330J5">
    <property type="taxonomic scope" value="Bacteria"/>
</dbReference>
<dbReference type="Pfam" id="PF05719">
    <property type="entry name" value="GPP34"/>
    <property type="match status" value="1"/>
</dbReference>
<dbReference type="RefSeq" id="WP_009481137.1">
    <property type="nucleotide sequence ID" value="NZ_BAFE01000007.1"/>
</dbReference>
<name>H5UND1_9MICO</name>
<sequence length="225" mass="23582">MIIAEELLLLLTRDDGRPESAFTQDTYGYAAANLADLVLAERITLDERKDPRVTVVDPTPVGHPALDAALARLTEKSGKKISGLVQDGKVAARDEVVRALADAGVVGVEPKRMLGLVAEKHPVRDTAAERALRERLRAVLHGATATPGEATLLAVLQGLGVVRKVLAEESSGMSRREVKARIETATTTAPEGEVVGEAVVRAIQSMNAAIVTAAIIPATTAGASS</sequence>
<evidence type="ECO:0000256" key="1">
    <source>
        <dbReference type="ARBA" id="ARBA00004255"/>
    </source>
</evidence>
<dbReference type="Gene3D" id="1.10.3630.10">
    <property type="entry name" value="yeast vps74-n-term truncation variant domain like"/>
    <property type="match status" value="1"/>
</dbReference>
<dbReference type="EMBL" id="BAFE01000007">
    <property type="protein sequence ID" value="GAB47239.1"/>
    <property type="molecule type" value="Genomic_DNA"/>
</dbReference>
<keyword evidence="2" id="KW-0333">Golgi apparatus</keyword>
<dbReference type="AlphaFoldDB" id="H5UND1"/>
<keyword evidence="6" id="KW-1185">Reference proteome</keyword>
<keyword evidence="4" id="KW-0472">Membrane</keyword>
<proteinExistence type="predicted"/>
<comment type="subcellular location">
    <subcellularLocation>
        <location evidence="1">Golgi apparatus membrane</location>
        <topology evidence="1">Peripheral membrane protein</topology>
        <orientation evidence="1">Cytoplasmic side</orientation>
    </subcellularLocation>
</comment>
<dbReference type="GO" id="GO:0005737">
    <property type="term" value="C:cytoplasm"/>
    <property type="evidence" value="ECO:0007669"/>
    <property type="project" value="UniProtKB-ARBA"/>
</dbReference>
<evidence type="ECO:0008006" key="7">
    <source>
        <dbReference type="Google" id="ProtNLM"/>
    </source>
</evidence>
<protein>
    <recommendedName>
        <fullName evidence="7">GPP34 family phosphoprotein</fullName>
    </recommendedName>
</protein>
<gene>
    <name evidence="5" type="ORF">MOPEL_007_00550</name>
</gene>
<dbReference type="Proteomes" id="UP000004367">
    <property type="component" value="Unassembled WGS sequence"/>
</dbReference>
<comment type="caution">
    <text evidence="5">The sequence shown here is derived from an EMBL/GenBank/DDBJ whole genome shotgun (WGS) entry which is preliminary data.</text>
</comment>
<keyword evidence="3" id="KW-0446">Lipid-binding</keyword>
<evidence type="ECO:0000256" key="2">
    <source>
        <dbReference type="ARBA" id="ARBA00023034"/>
    </source>
</evidence>
<dbReference type="GO" id="GO:0012505">
    <property type="term" value="C:endomembrane system"/>
    <property type="evidence" value="ECO:0007669"/>
    <property type="project" value="UniProtKB-ARBA"/>
</dbReference>
<accession>H5UND1</accession>
<evidence type="ECO:0000256" key="4">
    <source>
        <dbReference type="ARBA" id="ARBA00023136"/>
    </source>
</evidence>
<evidence type="ECO:0000256" key="3">
    <source>
        <dbReference type="ARBA" id="ARBA00023121"/>
    </source>
</evidence>
<dbReference type="GO" id="GO:0070273">
    <property type="term" value="F:phosphatidylinositol-4-phosphate binding"/>
    <property type="evidence" value="ECO:0007669"/>
    <property type="project" value="InterPro"/>
</dbReference>